<dbReference type="AlphaFoldDB" id="A0AAE0YB53"/>
<gene>
    <name evidence="1" type="ORF">RRG08_025146</name>
</gene>
<comment type="caution">
    <text evidence="1">The sequence shown here is derived from an EMBL/GenBank/DDBJ whole genome shotgun (WGS) entry which is preliminary data.</text>
</comment>
<name>A0AAE0YB53_9GAST</name>
<accession>A0AAE0YB53</accession>
<reference evidence="1" key="1">
    <citation type="journal article" date="2023" name="G3 (Bethesda)">
        <title>A reference genome for the long-term kleptoplast-retaining sea slug Elysia crispata morphotype clarki.</title>
        <authorList>
            <person name="Eastman K.E."/>
            <person name="Pendleton A.L."/>
            <person name="Shaikh M.A."/>
            <person name="Suttiyut T."/>
            <person name="Ogas R."/>
            <person name="Tomko P."/>
            <person name="Gavelis G."/>
            <person name="Widhalm J.R."/>
            <person name="Wisecaver J.H."/>
        </authorList>
    </citation>
    <scope>NUCLEOTIDE SEQUENCE</scope>
    <source>
        <strain evidence="1">ECLA1</strain>
    </source>
</reference>
<dbReference type="Proteomes" id="UP001283361">
    <property type="component" value="Unassembled WGS sequence"/>
</dbReference>
<evidence type="ECO:0000313" key="1">
    <source>
        <dbReference type="EMBL" id="KAK3739057.1"/>
    </source>
</evidence>
<protein>
    <submittedName>
        <fullName evidence="1">Uncharacterized protein</fullName>
    </submittedName>
</protein>
<evidence type="ECO:0000313" key="2">
    <source>
        <dbReference type="Proteomes" id="UP001283361"/>
    </source>
</evidence>
<sequence length="291" mass="32766">MCRAVSYTRERLPGVKAVLSDATTFRVAWVWPDARLGDETRDAAPFMAHLGSGLKLDESEMVSILPKDLNYQSQPVSTNKRRVIPCMTLPCFATKEAALYSSDIECNAHRFNPHFRVGFVGLHKSSPCCLSVKPSHALPALSLFIHNVSKMDVRGAGMGQREARTTDGQKKKWRPRRIRWLQEIPRTAGVAVPYWTLSDVQDSPRRVQISSAHEWTSSELIRDRLCSNECSVHSDSQSYASKSSLPNSPWPLTHVTVRLVNSSCKMVQWSLTVEFCDTDIDEEFMEIGRAL</sequence>
<keyword evidence="2" id="KW-1185">Reference proteome</keyword>
<organism evidence="1 2">
    <name type="scientific">Elysia crispata</name>
    <name type="common">lettuce slug</name>
    <dbReference type="NCBI Taxonomy" id="231223"/>
    <lineage>
        <taxon>Eukaryota</taxon>
        <taxon>Metazoa</taxon>
        <taxon>Spiralia</taxon>
        <taxon>Lophotrochozoa</taxon>
        <taxon>Mollusca</taxon>
        <taxon>Gastropoda</taxon>
        <taxon>Heterobranchia</taxon>
        <taxon>Euthyneura</taxon>
        <taxon>Panpulmonata</taxon>
        <taxon>Sacoglossa</taxon>
        <taxon>Placobranchoidea</taxon>
        <taxon>Plakobranchidae</taxon>
        <taxon>Elysia</taxon>
    </lineage>
</organism>
<proteinExistence type="predicted"/>
<dbReference type="EMBL" id="JAWDGP010006556">
    <property type="protein sequence ID" value="KAK3739057.1"/>
    <property type="molecule type" value="Genomic_DNA"/>
</dbReference>